<evidence type="ECO:0000259" key="2">
    <source>
        <dbReference type="PROSITE" id="PS50222"/>
    </source>
</evidence>
<dbReference type="SUPFAM" id="SSF47473">
    <property type="entry name" value="EF-hand"/>
    <property type="match status" value="1"/>
</dbReference>
<organism evidence="3 4">
    <name type="scientific">Phytophthora nicotianae</name>
    <name type="common">Potato buckeye rot agent</name>
    <name type="synonym">Phytophthora parasitica</name>
    <dbReference type="NCBI Taxonomy" id="4792"/>
    <lineage>
        <taxon>Eukaryota</taxon>
        <taxon>Sar</taxon>
        <taxon>Stramenopiles</taxon>
        <taxon>Oomycota</taxon>
        <taxon>Peronosporomycetes</taxon>
        <taxon>Peronosporales</taxon>
        <taxon>Peronosporaceae</taxon>
        <taxon>Phytophthora</taxon>
    </lineage>
</organism>
<dbReference type="InterPro" id="IPR002048">
    <property type="entry name" value="EF_hand_dom"/>
</dbReference>
<evidence type="ECO:0000313" key="3">
    <source>
        <dbReference type="EMBL" id="KUF76343.1"/>
    </source>
</evidence>
<name>A0A0W8BWW6_PHYNI</name>
<dbReference type="PROSITE" id="PS50222">
    <property type="entry name" value="EF_HAND_2"/>
    <property type="match status" value="1"/>
</dbReference>
<dbReference type="STRING" id="4790.A0A0W8BWW6"/>
<protein>
    <recommendedName>
        <fullName evidence="2">EF-hand domain-containing protein</fullName>
    </recommendedName>
</protein>
<reference evidence="3 4" key="1">
    <citation type="submission" date="2015-11" db="EMBL/GenBank/DDBJ databases">
        <title>Genomes and virulence difference between two physiological races of Phytophthora nicotianae.</title>
        <authorList>
            <person name="Liu H."/>
            <person name="Ma X."/>
            <person name="Yu H."/>
            <person name="Fang D."/>
            <person name="Li Y."/>
            <person name="Wang X."/>
            <person name="Wang W."/>
            <person name="Dong Y."/>
            <person name="Xiao B."/>
        </authorList>
    </citation>
    <scope>NUCLEOTIDE SEQUENCE [LARGE SCALE GENOMIC DNA]</scope>
    <source>
        <strain evidence="4">race 0</strain>
    </source>
</reference>
<dbReference type="InterPro" id="IPR018247">
    <property type="entry name" value="EF_Hand_1_Ca_BS"/>
</dbReference>
<evidence type="ECO:0000313" key="4">
    <source>
        <dbReference type="Proteomes" id="UP000052943"/>
    </source>
</evidence>
<dbReference type="AlphaFoldDB" id="A0A0W8BWW6"/>
<proteinExistence type="predicted"/>
<comment type="caution">
    <text evidence="3">The sequence shown here is derived from an EMBL/GenBank/DDBJ whole genome shotgun (WGS) entry which is preliminary data.</text>
</comment>
<dbReference type="Proteomes" id="UP000052943">
    <property type="component" value="Unassembled WGS sequence"/>
</dbReference>
<accession>A0A0W8BWW6</accession>
<sequence length="554" mass="62162">MPPTSETEKHSGDPHYYKRGMLTLEMQFLPSEQPKIASSISPEVYELMIHRIRGDLQDSSTTQHSSGLAKHVFIDVSIMIDRGGSVEELAVGATDVISLSPSGLTEVGVAVDLSNPMVAATLSTGVNNILVGRIRDLAGNTYGRVHFPLRKDWKERLVNRKKQIWYPVCVESNSSGVNATKNAVLMSLKTREQSDQSPQSNTQGKVHVKICEAMLTSGFENSNLLTYGGANVQLSYTSKNDSTSEIRSRTRQSTVQSSSQHWCWENEWFVFDHSNEFQELHFSLHIGISSHVDLHGRIVLTSMIEDATLRRLDLWLPLENEDKTASAYLHAVVVYIPTIIGTLIMDFSESSTFTDSERILHVEKTFYKCIFHDTSRSTATKIEEHPEDEMGGGSYNRLRFPLDTRLTTIAEVPELVIHHIGVTKMLGEICLGVAYLDLLSVSDVCCLISGASREGFTWCTFKDQKDRTKTTGVAKLRIGFDFTRNVAETQPAKTVKTLEKRVASAEMFTIWKKLFYLLDENGNGYIDRKEFTNVFVDHLDGTSLLNNVILLFVF</sequence>
<gene>
    <name evidence="3" type="ORF">AM587_10006528</name>
</gene>
<dbReference type="InterPro" id="IPR011992">
    <property type="entry name" value="EF-hand-dom_pair"/>
</dbReference>
<feature type="domain" description="EF-hand" evidence="2">
    <location>
        <begin position="506"/>
        <end position="541"/>
    </location>
</feature>
<keyword evidence="1" id="KW-0106">Calcium</keyword>
<dbReference type="PROSITE" id="PS00018">
    <property type="entry name" value="EF_HAND_1"/>
    <property type="match status" value="1"/>
</dbReference>
<evidence type="ECO:0000256" key="1">
    <source>
        <dbReference type="ARBA" id="ARBA00022837"/>
    </source>
</evidence>
<dbReference type="EMBL" id="LNFO01005821">
    <property type="protein sequence ID" value="KUF76343.1"/>
    <property type="molecule type" value="Genomic_DNA"/>
</dbReference>
<dbReference type="OrthoDB" id="122376at2759"/>
<dbReference type="GO" id="GO:0005509">
    <property type="term" value="F:calcium ion binding"/>
    <property type="evidence" value="ECO:0007669"/>
    <property type="project" value="InterPro"/>
</dbReference>